<proteinExistence type="predicted"/>
<accession>A0A6N4XXD3</accession>
<organism evidence="1 2">
    <name type="scientific">Chryseobacterium fistulae</name>
    <dbReference type="NCBI Taxonomy" id="2675058"/>
    <lineage>
        <taxon>Bacteria</taxon>
        <taxon>Pseudomonadati</taxon>
        <taxon>Bacteroidota</taxon>
        <taxon>Flavobacteriia</taxon>
        <taxon>Flavobacteriales</taxon>
        <taxon>Weeksellaceae</taxon>
        <taxon>Chryseobacterium group</taxon>
        <taxon>Chryseobacterium</taxon>
    </lineage>
</organism>
<evidence type="ECO:0000313" key="2">
    <source>
        <dbReference type="Proteomes" id="UP000445309"/>
    </source>
</evidence>
<dbReference type="NCBIfam" id="TIGR02436">
    <property type="entry name" value="four helix bundle protein"/>
    <property type="match status" value="1"/>
</dbReference>
<evidence type="ECO:0000313" key="1">
    <source>
        <dbReference type="EMBL" id="CAA7389596.1"/>
    </source>
</evidence>
<dbReference type="AlphaFoldDB" id="A0A6N4XXD3"/>
<dbReference type="Pfam" id="PF05635">
    <property type="entry name" value="23S_rRNA_IVP"/>
    <property type="match status" value="1"/>
</dbReference>
<dbReference type="EMBL" id="CACVBY010000049">
    <property type="protein sequence ID" value="CAA7389596.1"/>
    <property type="molecule type" value="Genomic_DNA"/>
</dbReference>
<dbReference type="Gene3D" id="1.20.1440.60">
    <property type="entry name" value="23S rRNA-intervening sequence"/>
    <property type="match status" value="1"/>
</dbReference>
<dbReference type="CDD" id="cd16377">
    <property type="entry name" value="23S_rRNA_IVP_like"/>
    <property type="match status" value="1"/>
</dbReference>
<dbReference type="Proteomes" id="UP000445309">
    <property type="component" value="Unassembled WGS sequence"/>
</dbReference>
<keyword evidence="2" id="KW-1185">Reference proteome</keyword>
<dbReference type="InterPro" id="IPR012657">
    <property type="entry name" value="23S_rRNA-intervening_sequence"/>
</dbReference>
<reference evidence="1 2" key="1">
    <citation type="submission" date="2020-01" db="EMBL/GenBank/DDBJ databases">
        <authorList>
            <person name="Rodrigo-Torres L."/>
            <person name="Arahal R. D."/>
            <person name="Lucena T."/>
        </authorList>
    </citation>
    <scope>NUCLEOTIDE SEQUENCE [LARGE SCALE GENOMIC DNA]</scope>
    <source>
        <strain evidence="1 2">CECT 9393</strain>
    </source>
</reference>
<dbReference type="PANTHER" id="PTHR38471:SF2">
    <property type="entry name" value="FOUR HELIX BUNDLE PROTEIN"/>
    <property type="match status" value="1"/>
</dbReference>
<gene>
    <name evidence="1" type="ORF">CHRY9393_02177</name>
</gene>
<dbReference type="PANTHER" id="PTHR38471">
    <property type="entry name" value="FOUR HELIX BUNDLE PROTEIN"/>
    <property type="match status" value="1"/>
</dbReference>
<protein>
    <recommendedName>
        <fullName evidence="3">Four helix bundle protein</fullName>
    </recommendedName>
</protein>
<dbReference type="SUPFAM" id="SSF158446">
    <property type="entry name" value="IVS-encoded protein-like"/>
    <property type="match status" value="1"/>
</dbReference>
<name>A0A6N4XXD3_9FLAO</name>
<sequence>MRDFKKYDVWQSSHKIVLNMYQITSTFPKEELFGLTSQIRRSFVSIPNNIAEGCGRNSDKEFAQFLNIALGSLSESEYLLFLAKDLKYIKQEDFERINEELNTVKRRLYQLRLKIIK</sequence>
<evidence type="ECO:0008006" key="3">
    <source>
        <dbReference type="Google" id="ProtNLM"/>
    </source>
</evidence>
<dbReference type="InterPro" id="IPR036583">
    <property type="entry name" value="23S_rRNA_IVS_sf"/>
</dbReference>